<accession>A0A183U2J4</accession>
<proteinExistence type="predicted"/>
<evidence type="ECO:0000313" key="1">
    <source>
        <dbReference type="EMBL" id="VDM28431.1"/>
    </source>
</evidence>
<dbReference type="Proteomes" id="UP000050794">
    <property type="component" value="Unassembled WGS sequence"/>
</dbReference>
<reference evidence="1 2" key="2">
    <citation type="submission" date="2018-11" db="EMBL/GenBank/DDBJ databases">
        <authorList>
            <consortium name="Pathogen Informatics"/>
        </authorList>
    </citation>
    <scope>NUCLEOTIDE SEQUENCE [LARGE SCALE GENOMIC DNA]</scope>
</reference>
<evidence type="ECO:0000313" key="2">
    <source>
        <dbReference type="Proteomes" id="UP000050794"/>
    </source>
</evidence>
<dbReference type="AlphaFoldDB" id="A0A183U2J4"/>
<keyword evidence="2" id="KW-1185">Reference proteome</keyword>
<protein>
    <submittedName>
        <fullName evidence="3">Transposase</fullName>
    </submittedName>
</protein>
<reference evidence="3" key="1">
    <citation type="submission" date="2016-06" db="UniProtKB">
        <authorList>
            <consortium name="WormBaseParasite"/>
        </authorList>
    </citation>
    <scope>IDENTIFICATION</scope>
</reference>
<organism evidence="2 3">
    <name type="scientific">Toxocara canis</name>
    <name type="common">Canine roundworm</name>
    <dbReference type="NCBI Taxonomy" id="6265"/>
    <lineage>
        <taxon>Eukaryota</taxon>
        <taxon>Metazoa</taxon>
        <taxon>Ecdysozoa</taxon>
        <taxon>Nematoda</taxon>
        <taxon>Chromadorea</taxon>
        <taxon>Rhabditida</taxon>
        <taxon>Spirurina</taxon>
        <taxon>Ascaridomorpha</taxon>
        <taxon>Ascaridoidea</taxon>
        <taxon>Toxocaridae</taxon>
        <taxon>Toxocara</taxon>
    </lineage>
</organism>
<dbReference type="WBParaSite" id="TCNE_0000271401-mRNA-1">
    <property type="protein sequence ID" value="TCNE_0000271401-mRNA-1"/>
    <property type="gene ID" value="TCNE_0000271401"/>
</dbReference>
<gene>
    <name evidence="1" type="ORF">TCNE_LOCUS2714</name>
</gene>
<evidence type="ECO:0000313" key="3">
    <source>
        <dbReference type="WBParaSite" id="TCNE_0000271401-mRNA-1"/>
    </source>
</evidence>
<sequence length="73" mass="8081">MIPTRAERDSNLMRAPFVDKEARESVLPSALPKQWLIGGSVKAKPNTANTDHLTILQRTVILVNPNKGKEMAD</sequence>
<dbReference type="EMBL" id="UYWY01002923">
    <property type="protein sequence ID" value="VDM28431.1"/>
    <property type="molecule type" value="Genomic_DNA"/>
</dbReference>
<name>A0A183U2J4_TOXCA</name>